<dbReference type="InterPro" id="IPR006148">
    <property type="entry name" value="Glc/Gal-6P_isomerase"/>
</dbReference>
<dbReference type="FunFam" id="3.40.50.1360:FF:000003">
    <property type="entry name" value="Glucosamine-6-phosphate deaminase"/>
    <property type="match status" value="1"/>
</dbReference>
<evidence type="ECO:0000259" key="5">
    <source>
        <dbReference type="Pfam" id="PF01182"/>
    </source>
</evidence>
<feature type="domain" description="Glucosamine/galactosamine-6-phosphate isomerase" evidence="5">
    <location>
        <begin position="25"/>
        <end position="217"/>
    </location>
</feature>
<dbReference type="GO" id="GO:0005975">
    <property type="term" value="P:carbohydrate metabolic process"/>
    <property type="evidence" value="ECO:0007669"/>
    <property type="project" value="InterPro"/>
</dbReference>
<keyword evidence="7" id="KW-1185">Reference proteome</keyword>
<comment type="similarity">
    <text evidence="4">Belongs to the glucosamine/galactosamine-6-phosphate isomerase family. NagB subfamily.</text>
</comment>
<dbReference type="HAMAP" id="MF_01241">
    <property type="entry name" value="GlcN6P_deamin"/>
    <property type="match status" value="1"/>
</dbReference>
<dbReference type="STRING" id="1423778.FC70_GL000344"/>
<feature type="active site" description="Proton acceptor; for enolization step" evidence="4">
    <location>
        <position position="62"/>
    </location>
</feature>
<dbReference type="AlphaFoldDB" id="A0A0R1RLE2"/>
<dbReference type="EMBL" id="AZFE01000003">
    <property type="protein sequence ID" value="KRL57871.1"/>
    <property type="molecule type" value="Genomic_DNA"/>
</dbReference>
<keyword evidence="3 4" id="KW-0119">Carbohydrate metabolism</keyword>
<sequence>MKINIVKDSKAAGQAGYKLFKEQLDNGSHVFGLATGSTPITTYDAITASDLDFSDCISINLDEYAGLPGTHEQSYRYFMNQHLFSKKPFKESFVPDGMNEADAEIKRYEKIIEEHPVDFQILGLGRNGHIGFNEPGTAFDSRTHKVALTESTIASNARFFDNEADVPKFAYSMGIGTIMDAKAILLEAYGENKADAVQKMIEGPVTEDLPASILQRHPNVTIILDEAAASKLKK</sequence>
<dbReference type="KEGG" id="lol:LACOL_1349"/>
<dbReference type="GO" id="GO:0005737">
    <property type="term" value="C:cytoplasm"/>
    <property type="evidence" value="ECO:0007669"/>
    <property type="project" value="TreeGrafter"/>
</dbReference>
<keyword evidence="2 4" id="KW-0378">Hydrolase</keyword>
<dbReference type="Proteomes" id="UP000051697">
    <property type="component" value="Unassembled WGS sequence"/>
</dbReference>
<protein>
    <recommendedName>
        <fullName evidence="4">Glucosamine-6-phosphate deaminase</fullName>
        <ecNumber evidence="4">3.5.99.6</ecNumber>
    </recommendedName>
    <alternativeName>
        <fullName evidence="4">GlcN6P deaminase</fullName>
        <shortName evidence="4">GNPDA</shortName>
    </alternativeName>
    <alternativeName>
        <fullName evidence="4">Glucosamine-6-phosphate isomerase</fullName>
    </alternativeName>
</protein>
<accession>A0A0R1RLE2</accession>
<dbReference type="EC" id="3.5.99.6" evidence="4"/>
<evidence type="ECO:0000256" key="3">
    <source>
        <dbReference type="ARBA" id="ARBA00023277"/>
    </source>
</evidence>
<name>A0A0R1RLE2_9LACO</name>
<dbReference type="GO" id="GO:0016853">
    <property type="term" value="F:isomerase activity"/>
    <property type="evidence" value="ECO:0007669"/>
    <property type="project" value="UniProtKB-KW"/>
</dbReference>
<dbReference type="GO" id="GO:0004342">
    <property type="term" value="F:glucosamine-6-phosphate deaminase activity"/>
    <property type="evidence" value="ECO:0007669"/>
    <property type="project" value="UniProtKB-UniRule"/>
</dbReference>
<comment type="pathway">
    <text evidence="4">Amino-sugar metabolism; N-acetylneuraminate degradation; D-fructose 6-phosphate from N-acetylneuraminate: step 5/5.</text>
</comment>
<dbReference type="OrthoDB" id="9791139at2"/>
<comment type="function">
    <text evidence="4">Catalyzes the reversible isomerization-deamination of glucosamine 6-phosphate (GlcN6P) to form fructose 6-phosphate (Fru6P) and ammonium ion.</text>
</comment>
<evidence type="ECO:0000256" key="1">
    <source>
        <dbReference type="ARBA" id="ARBA00000644"/>
    </source>
</evidence>
<dbReference type="GO" id="GO:0042802">
    <property type="term" value="F:identical protein binding"/>
    <property type="evidence" value="ECO:0007669"/>
    <property type="project" value="TreeGrafter"/>
</dbReference>
<dbReference type="PATRIC" id="fig|1423778.4.peg.363"/>
<organism evidence="6 7">
    <name type="scientific">Paucilactobacillus oligofermentans DSM 15707 = LMG 22743</name>
    <dbReference type="NCBI Taxonomy" id="1423778"/>
    <lineage>
        <taxon>Bacteria</taxon>
        <taxon>Bacillati</taxon>
        <taxon>Bacillota</taxon>
        <taxon>Bacilli</taxon>
        <taxon>Lactobacillales</taxon>
        <taxon>Lactobacillaceae</taxon>
        <taxon>Paucilactobacillus</taxon>
    </lineage>
</organism>
<evidence type="ECO:0000256" key="4">
    <source>
        <dbReference type="HAMAP-Rule" id="MF_01241"/>
    </source>
</evidence>
<comment type="caution">
    <text evidence="4">Lacks conserved residue(s) required for the propagation of feature annotation.</text>
</comment>
<dbReference type="UniPathway" id="UPA00629">
    <property type="reaction ID" value="UER00684"/>
</dbReference>
<dbReference type="PANTHER" id="PTHR11280">
    <property type="entry name" value="GLUCOSAMINE-6-PHOSPHATE ISOMERASE"/>
    <property type="match status" value="1"/>
</dbReference>
<keyword evidence="6" id="KW-0413">Isomerase</keyword>
<feature type="active site" description="For ring-opening step" evidence="4">
    <location>
        <position position="134"/>
    </location>
</feature>
<dbReference type="GO" id="GO:0019262">
    <property type="term" value="P:N-acetylneuraminate catabolic process"/>
    <property type="evidence" value="ECO:0007669"/>
    <property type="project" value="UniProtKB-UniRule"/>
</dbReference>
<reference evidence="6 7" key="1">
    <citation type="journal article" date="2015" name="Genome Announc.">
        <title>Expanding the biotechnology potential of lactobacilli through comparative genomics of 213 strains and associated genera.</title>
        <authorList>
            <person name="Sun Z."/>
            <person name="Harris H.M."/>
            <person name="McCann A."/>
            <person name="Guo C."/>
            <person name="Argimon S."/>
            <person name="Zhang W."/>
            <person name="Yang X."/>
            <person name="Jeffery I.B."/>
            <person name="Cooney J.C."/>
            <person name="Kagawa T.F."/>
            <person name="Liu W."/>
            <person name="Song Y."/>
            <person name="Salvetti E."/>
            <person name="Wrobel A."/>
            <person name="Rasinkangas P."/>
            <person name="Parkhill J."/>
            <person name="Rea M.C."/>
            <person name="O'Sullivan O."/>
            <person name="Ritari J."/>
            <person name="Douillard F.P."/>
            <person name="Paul Ross R."/>
            <person name="Yang R."/>
            <person name="Briner A.E."/>
            <person name="Felis G.E."/>
            <person name="de Vos W.M."/>
            <person name="Barrangou R."/>
            <person name="Klaenhammer T.R."/>
            <person name="Caufield P.W."/>
            <person name="Cui Y."/>
            <person name="Zhang H."/>
            <person name="O'Toole P.W."/>
        </authorList>
    </citation>
    <scope>NUCLEOTIDE SEQUENCE [LARGE SCALE GENOMIC DNA]</scope>
    <source>
        <strain evidence="6 7">DSM 15707</strain>
    </source>
</reference>
<dbReference type="InterPro" id="IPR018321">
    <property type="entry name" value="Glucosamine6P_isomerase_CS"/>
</dbReference>
<dbReference type="InterPro" id="IPR004547">
    <property type="entry name" value="Glucosamine6P_isomerase"/>
</dbReference>
<feature type="active site" description="For ring-opening step" evidence="4">
    <location>
        <position position="127"/>
    </location>
</feature>
<dbReference type="SUPFAM" id="SSF100950">
    <property type="entry name" value="NagB/RpiA/CoA transferase-like"/>
    <property type="match status" value="1"/>
</dbReference>
<dbReference type="Gene3D" id="3.40.50.1360">
    <property type="match status" value="1"/>
</dbReference>
<dbReference type="CDD" id="cd01399">
    <property type="entry name" value="GlcN6P_deaminase"/>
    <property type="match status" value="1"/>
</dbReference>
<dbReference type="GO" id="GO:0006046">
    <property type="term" value="P:N-acetylglucosamine catabolic process"/>
    <property type="evidence" value="ECO:0007669"/>
    <property type="project" value="TreeGrafter"/>
</dbReference>
<dbReference type="InterPro" id="IPR037171">
    <property type="entry name" value="NagB/RpiA_transferase-like"/>
</dbReference>
<dbReference type="GO" id="GO:0006043">
    <property type="term" value="P:glucosamine catabolic process"/>
    <property type="evidence" value="ECO:0007669"/>
    <property type="project" value="TreeGrafter"/>
</dbReference>
<dbReference type="PANTHER" id="PTHR11280:SF5">
    <property type="entry name" value="GLUCOSAMINE-6-PHOSPHATE ISOMERASE"/>
    <property type="match status" value="1"/>
</dbReference>
<comment type="caution">
    <text evidence="6">The sequence shown here is derived from an EMBL/GenBank/DDBJ whole genome shotgun (WGS) entry which is preliminary data.</text>
</comment>
<dbReference type="Pfam" id="PF01182">
    <property type="entry name" value="Glucosamine_iso"/>
    <property type="match status" value="1"/>
</dbReference>
<feature type="active site" description="Proton acceptor; for ring-opening step" evidence="4">
    <location>
        <position position="129"/>
    </location>
</feature>
<dbReference type="RefSeq" id="WP_057889296.1">
    <property type="nucleotide sequence ID" value="NZ_AZFE01000003.1"/>
</dbReference>
<evidence type="ECO:0000256" key="2">
    <source>
        <dbReference type="ARBA" id="ARBA00022801"/>
    </source>
</evidence>
<comment type="catalytic activity">
    <reaction evidence="1 4">
        <text>alpha-D-glucosamine 6-phosphate + H2O = beta-D-fructose 6-phosphate + NH4(+)</text>
        <dbReference type="Rhea" id="RHEA:12172"/>
        <dbReference type="ChEBI" id="CHEBI:15377"/>
        <dbReference type="ChEBI" id="CHEBI:28938"/>
        <dbReference type="ChEBI" id="CHEBI:57634"/>
        <dbReference type="ChEBI" id="CHEBI:75989"/>
        <dbReference type="EC" id="3.5.99.6"/>
    </reaction>
</comment>
<evidence type="ECO:0000313" key="6">
    <source>
        <dbReference type="EMBL" id="KRL57871.1"/>
    </source>
</evidence>
<proteinExistence type="inferred from homology"/>
<evidence type="ECO:0000313" key="7">
    <source>
        <dbReference type="Proteomes" id="UP000051697"/>
    </source>
</evidence>
<gene>
    <name evidence="4" type="primary">nagB</name>
    <name evidence="6" type="ORF">FC70_GL000344</name>
</gene>
<dbReference type="PROSITE" id="PS01161">
    <property type="entry name" value="GLC_GALNAC_ISOMERASE"/>
    <property type="match status" value="1"/>
</dbReference>